<evidence type="ECO:0000313" key="3">
    <source>
        <dbReference type="EMBL" id="GAA5191816.1"/>
    </source>
</evidence>
<keyword evidence="1" id="KW-0472">Membrane</keyword>
<gene>
    <name evidence="3" type="ORF">GCM10023346_12320</name>
</gene>
<dbReference type="EMBL" id="BAABKK010000009">
    <property type="protein sequence ID" value="GAA5191816.1"/>
    <property type="molecule type" value="Genomic_DNA"/>
</dbReference>
<dbReference type="PIRSF" id="PIRSF028777">
    <property type="entry name" value="UCP028777"/>
    <property type="match status" value="1"/>
</dbReference>
<organism evidence="3 4">
    <name type="scientific">Arthrobacter gyeryongensis</name>
    <dbReference type="NCBI Taxonomy" id="1650592"/>
    <lineage>
        <taxon>Bacteria</taxon>
        <taxon>Bacillati</taxon>
        <taxon>Actinomycetota</taxon>
        <taxon>Actinomycetes</taxon>
        <taxon>Micrococcales</taxon>
        <taxon>Micrococcaceae</taxon>
        <taxon>Arthrobacter</taxon>
    </lineage>
</organism>
<feature type="transmembrane region" description="Helical" evidence="1">
    <location>
        <begin position="6"/>
        <end position="39"/>
    </location>
</feature>
<accession>A0ABP9S6X0</accession>
<dbReference type="RefSeq" id="WP_345448407.1">
    <property type="nucleotide sequence ID" value="NZ_BAABKK010000009.1"/>
</dbReference>
<dbReference type="Proteomes" id="UP001500200">
    <property type="component" value="Unassembled WGS sequence"/>
</dbReference>
<evidence type="ECO:0000259" key="2">
    <source>
        <dbReference type="Pfam" id="PF03733"/>
    </source>
</evidence>
<protein>
    <submittedName>
        <fullName evidence="3">YccF domain-containing protein</fullName>
    </submittedName>
</protein>
<reference evidence="4" key="1">
    <citation type="journal article" date="2019" name="Int. J. Syst. Evol. Microbiol.">
        <title>The Global Catalogue of Microorganisms (GCM) 10K type strain sequencing project: providing services to taxonomists for standard genome sequencing and annotation.</title>
        <authorList>
            <consortium name="The Broad Institute Genomics Platform"/>
            <consortium name="The Broad Institute Genome Sequencing Center for Infectious Disease"/>
            <person name="Wu L."/>
            <person name="Ma J."/>
        </authorList>
    </citation>
    <scope>NUCLEOTIDE SEQUENCE [LARGE SCALE GENOMIC DNA]</scope>
    <source>
        <strain evidence="4">JCM 18514</strain>
    </source>
</reference>
<name>A0ABP9S6X0_9MICC</name>
<dbReference type="PANTHER" id="PTHR42903">
    <property type="entry name" value="INNER MEMBRANE PROTEIN YCCF"/>
    <property type="match status" value="1"/>
</dbReference>
<feature type="transmembrane region" description="Helical" evidence="1">
    <location>
        <begin position="90"/>
        <end position="110"/>
    </location>
</feature>
<feature type="domain" description="Inner membrane component" evidence="2">
    <location>
        <begin position="4"/>
        <end position="54"/>
    </location>
</feature>
<feature type="domain" description="Inner membrane component" evidence="2">
    <location>
        <begin position="69"/>
        <end position="119"/>
    </location>
</feature>
<evidence type="ECO:0000256" key="1">
    <source>
        <dbReference type="SAM" id="Phobius"/>
    </source>
</evidence>
<dbReference type="PANTHER" id="PTHR42903:SF1">
    <property type="entry name" value="INNER MEMBRANE PROTEIN YCCF"/>
    <property type="match status" value="1"/>
</dbReference>
<dbReference type="InterPro" id="IPR005185">
    <property type="entry name" value="YccF"/>
</dbReference>
<keyword evidence="4" id="KW-1185">Reference proteome</keyword>
<feature type="transmembrane region" description="Helical" evidence="1">
    <location>
        <begin position="60"/>
        <end position="84"/>
    </location>
</feature>
<sequence>MKTLLNIIWLVCGGFVLALGYFMAGIVCCLLIVTIPWGIASFRIASYTLWPFGRMVVDKPGSAGVFTLLGNVIWLLVAGIWIAIGHVVTAFAMAITIIGIPLAIANLKLIPVSLMPLGKQIVPSNRPFVSTYH</sequence>
<comment type="caution">
    <text evidence="3">The sequence shown here is derived from an EMBL/GenBank/DDBJ whole genome shotgun (WGS) entry which is preliminary data.</text>
</comment>
<dbReference type="NCBIfam" id="NF008740">
    <property type="entry name" value="PRK11770.1-2"/>
    <property type="match status" value="1"/>
</dbReference>
<dbReference type="InterPro" id="IPR052937">
    <property type="entry name" value="Inner_membrane_protein"/>
</dbReference>
<evidence type="ECO:0000313" key="4">
    <source>
        <dbReference type="Proteomes" id="UP001500200"/>
    </source>
</evidence>
<dbReference type="Pfam" id="PF03733">
    <property type="entry name" value="YccF"/>
    <property type="match status" value="2"/>
</dbReference>
<keyword evidence="1" id="KW-0812">Transmembrane</keyword>
<dbReference type="InterPro" id="IPR031308">
    <property type="entry name" value="UCP028777"/>
</dbReference>
<proteinExistence type="predicted"/>
<keyword evidence="1" id="KW-1133">Transmembrane helix</keyword>